<dbReference type="KEGG" id="ajg:KKR91_01180"/>
<organism evidence="1 2">
    <name type="scientific">Arthrobacter jiangjiafuii</name>
    <dbReference type="NCBI Taxonomy" id="2817475"/>
    <lineage>
        <taxon>Bacteria</taxon>
        <taxon>Bacillati</taxon>
        <taxon>Actinomycetota</taxon>
        <taxon>Actinomycetes</taxon>
        <taxon>Micrococcales</taxon>
        <taxon>Micrococcaceae</taxon>
        <taxon>Arthrobacter</taxon>
    </lineage>
</organism>
<dbReference type="Proteomes" id="UP000676885">
    <property type="component" value="Chromosome"/>
</dbReference>
<name>A0A975R1A2_9MICC</name>
<proteinExistence type="predicted"/>
<evidence type="ECO:0000313" key="2">
    <source>
        <dbReference type="Proteomes" id="UP000676885"/>
    </source>
</evidence>
<dbReference type="EMBL" id="CP076022">
    <property type="protein sequence ID" value="QWC10296.1"/>
    <property type="molecule type" value="Genomic_DNA"/>
</dbReference>
<reference evidence="1 2" key="1">
    <citation type="submission" date="2021-05" db="EMBL/GenBank/DDBJ databases">
        <title>Novel species in genus Arthrobacter.</title>
        <authorList>
            <person name="Zhang G."/>
        </authorList>
    </citation>
    <scope>NUCLEOTIDE SEQUENCE [LARGE SCALE GENOMIC DNA]</scope>
    <source>
        <strain evidence="2">zg-ZUI227</strain>
    </source>
</reference>
<accession>A0A975R1A2</accession>
<protein>
    <submittedName>
        <fullName evidence="1">Uncharacterized protein</fullName>
    </submittedName>
</protein>
<evidence type="ECO:0000313" key="1">
    <source>
        <dbReference type="EMBL" id="QWC10296.1"/>
    </source>
</evidence>
<gene>
    <name evidence="1" type="ORF">KKR91_01180</name>
</gene>
<keyword evidence="2" id="KW-1185">Reference proteome</keyword>
<sequence length="341" mass="37065">MPLQSLPQSATEYANTQRKEILAALALVQRQWRRMGDNFDASYALIEPKLLEATFTAQERVAAGALAYIPDVMAESGLEGPRTPLYEATPKAFVGTAGSGLPVATLLYESVIHAKTAVGNGSTVAQALDSSSKWLTSATGTLLSDTGRSAEKVAGSARAVKLWTRMLEPPSCGRCVILAGKTSRSSEAFLRHPKCDCRNIPSSESTADDVRVDPRAYFDSLDPAGQAKLMGSQANAQAMRDGADLNQIINAYRRKGAVSTAQVNGRNIKFTREGTTRRGYAYSQMSKAEYVKAQGQLRQRAGNSNRYQERLKAPRMMPETIYATAKDQADAKRLLSLYGWI</sequence>
<dbReference type="RefSeq" id="WP_210231512.1">
    <property type="nucleotide sequence ID" value="NZ_CP076022.1"/>
</dbReference>
<dbReference type="AlphaFoldDB" id="A0A975R1A2"/>